<dbReference type="Proteomes" id="UP000075238">
    <property type="component" value="Chromosome 1"/>
</dbReference>
<proteinExistence type="predicted"/>
<dbReference type="EMBL" id="CP014844">
    <property type="protein sequence ID" value="AMR77981.1"/>
    <property type="molecule type" value="Genomic_DNA"/>
</dbReference>
<dbReference type="STRING" id="1796606.A2G96_09640"/>
<evidence type="ECO:0000313" key="2">
    <source>
        <dbReference type="Proteomes" id="UP000075238"/>
    </source>
</evidence>
<dbReference type="OrthoDB" id="9992517at2"/>
<organism evidence="1 2">
    <name type="scientific">Cupriavidus nantongensis</name>
    <dbReference type="NCBI Taxonomy" id="1796606"/>
    <lineage>
        <taxon>Bacteria</taxon>
        <taxon>Pseudomonadati</taxon>
        <taxon>Pseudomonadota</taxon>
        <taxon>Betaproteobacteria</taxon>
        <taxon>Burkholderiales</taxon>
        <taxon>Burkholderiaceae</taxon>
        <taxon>Cupriavidus</taxon>
    </lineage>
</organism>
<sequence>MTGRIKLTKLENSSASTKWRADFPGAPGKTDDKTYCVTTYPNSNLIHLETWADRKQISAARATRIISAIREELIAVGALGPARSVAPPDDDDEQMRTMREHRRKNFGITSAQVRDGDELFEGERVYRLTYNGYQEAAVLSLAPHEARKFFELLAKDFGFAI</sequence>
<name>A0A142JIR9_9BURK</name>
<keyword evidence="2" id="KW-1185">Reference proteome</keyword>
<accession>A0A142JIR9</accession>
<gene>
    <name evidence="1" type="ORF">A2G96_09640</name>
</gene>
<reference evidence="1 2" key="1">
    <citation type="submission" date="2016-03" db="EMBL/GenBank/DDBJ databases">
        <title>Complete genome sequence of a novel chlorpyrifos degrading bacterium, Cupriavidus nantongensis sp. X1.</title>
        <authorList>
            <person name="Fang L."/>
        </authorList>
    </citation>
    <scope>NUCLEOTIDE SEQUENCE [LARGE SCALE GENOMIC DNA]</scope>
    <source>
        <strain evidence="1 2">X1</strain>
    </source>
</reference>
<dbReference type="AlphaFoldDB" id="A0A142JIR9"/>
<protein>
    <submittedName>
        <fullName evidence="1">Uncharacterized protein</fullName>
    </submittedName>
</protein>
<evidence type="ECO:0000313" key="1">
    <source>
        <dbReference type="EMBL" id="AMR77981.1"/>
    </source>
</evidence>
<dbReference type="KEGG" id="cnan:A2G96_09640"/>
<dbReference type="RefSeq" id="WP_062798722.1">
    <property type="nucleotide sequence ID" value="NZ_CP014844.1"/>
</dbReference>